<comment type="caution">
    <text evidence="6">The sequence shown here is derived from an EMBL/GenBank/DDBJ whole genome shotgun (WGS) entry which is preliminary data.</text>
</comment>
<dbReference type="GO" id="GO:0015074">
    <property type="term" value="P:DNA integration"/>
    <property type="evidence" value="ECO:0007669"/>
    <property type="project" value="UniProtKB-KW"/>
</dbReference>
<dbReference type="STRING" id="1385511.GCA_000425225_02627"/>
<dbReference type="eggNOG" id="COG0582">
    <property type="taxonomic scope" value="Bacteria"/>
</dbReference>
<reference evidence="6 7" key="1">
    <citation type="submission" date="2013-08" db="EMBL/GenBank/DDBJ databases">
        <authorList>
            <person name="Huang J."/>
            <person name="Wang G."/>
        </authorList>
    </citation>
    <scope>NUCLEOTIDE SEQUENCE [LARGE SCALE GENOMIC DNA]</scope>
    <source>
        <strain evidence="6 7">BH030004</strain>
    </source>
</reference>
<feature type="domain" description="Tyr recombinase" evidence="5">
    <location>
        <begin position="176"/>
        <end position="373"/>
    </location>
</feature>
<dbReference type="InterPro" id="IPR010998">
    <property type="entry name" value="Integrase_recombinase_N"/>
</dbReference>
<dbReference type="GO" id="GO:0003677">
    <property type="term" value="F:DNA binding"/>
    <property type="evidence" value="ECO:0007669"/>
    <property type="project" value="UniProtKB-KW"/>
</dbReference>
<evidence type="ECO:0000313" key="7">
    <source>
        <dbReference type="Proteomes" id="UP000030403"/>
    </source>
</evidence>
<dbReference type="EMBL" id="AVPF01000010">
    <property type="protein sequence ID" value="KGX90054.1"/>
    <property type="molecule type" value="Genomic_DNA"/>
</dbReference>
<sequence length="391" mass="45017">MPKKVFENEKKTRYAVIYDVKIDPQTGKSYMKQKSFPTNEEADQFLEELGSDKSEISILLGTEQKEQQAKKVRFNEFLEDSFYGEQAHMISNQTFRVKQALLNKHIVPYFSGKYLHEITEQEIAELFAEKDREGYSKSTIKNIHGILSTLFRSAVQRGYLDKNPVRFMKKVKTPNGITKVLSESEVKKLLEVAHLAGEGIMYELEIYTGLRLAELLALSWSDIDLDKQTIIVKKNVANEGHGTHTIMGMKSGSRKVVILSYLLPMLQKHKEEQQLMKKELGDRYDNEFDLVFPKKDGGVQSPSAVRARFNRLVEQAGIQKITFHDLRRTHASLLVKAGVPLYLVRKQMGYKSVDTLFHFLPQQFPDSMKSIKLFRGNDKEDDFDKKLPNDL</sequence>
<dbReference type="PANTHER" id="PTHR30349:SF64">
    <property type="entry name" value="PROPHAGE INTEGRASE INTD-RELATED"/>
    <property type="match status" value="1"/>
</dbReference>
<dbReference type="InterPro" id="IPR050090">
    <property type="entry name" value="Tyrosine_recombinase_XerCD"/>
</dbReference>
<dbReference type="Proteomes" id="UP000030403">
    <property type="component" value="Unassembled WGS sequence"/>
</dbReference>
<proteinExistence type="inferred from homology"/>
<dbReference type="InterPro" id="IPR004107">
    <property type="entry name" value="Integrase_SAM-like_N"/>
</dbReference>
<name>A0A0A5GDK9_9BACI</name>
<organism evidence="6 7">
    <name type="scientific">Pontibacillus marinus BH030004 = DSM 16465</name>
    <dbReference type="NCBI Taxonomy" id="1385511"/>
    <lineage>
        <taxon>Bacteria</taxon>
        <taxon>Bacillati</taxon>
        <taxon>Bacillota</taxon>
        <taxon>Bacilli</taxon>
        <taxon>Bacillales</taxon>
        <taxon>Bacillaceae</taxon>
        <taxon>Pontibacillus</taxon>
    </lineage>
</organism>
<dbReference type="GO" id="GO:0006310">
    <property type="term" value="P:DNA recombination"/>
    <property type="evidence" value="ECO:0007669"/>
    <property type="project" value="UniProtKB-KW"/>
</dbReference>
<evidence type="ECO:0000313" key="6">
    <source>
        <dbReference type="EMBL" id="KGX90054.1"/>
    </source>
</evidence>
<keyword evidence="3" id="KW-0238">DNA-binding</keyword>
<dbReference type="Pfam" id="PF14659">
    <property type="entry name" value="Phage_int_SAM_3"/>
    <property type="match status" value="1"/>
</dbReference>
<dbReference type="CDD" id="cd01189">
    <property type="entry name" value="INT_ICEBs1_C_like"/>
    <property type="match status" value="1"/>
</dbReference>
<dbReference type="Pfam" id="PF00589">
    <property type="entry name" value="Phage_integrase"/>
    <property type="match status" value="1"/>
</dbReference>
<dbReference type="PROSITE" id="PS51898">
    <property type="entry name" value="TYR_RECOMBINASE"/>
    <property type="match status" value="1"/>
</dbReference>
<protein>
    <recommendedName>
        <fullName evidence="5">Tyr recombinase domain-containing protein</fullName>
    </recommendedName>
</protein>
<keyword evidence="2" id="KW-0229">DNA integration</keyword>
<dbReference type="PANTHER" id="PTHR30349">
    <property type="entry name" value="PHAGE INTEGRASE-RELATED"/>
    <property type="match status" value="1"/>
</dbReference>
<evidence type="ECO:0000256" key="3">
    <source>
        <dbReference type="ARBA" id="ARBA00023125"/>
    </source>
</evidence>
<evidence type="ECO:0000256" key="2">
    <source>
        <dbReference type="ARBA" id="ARBA00022908"/>
    </source>
</evidence>
<dbReference type="RefSeq" id="WP_027446308.1">
    <property type="nucleotide sequence ID" value="NZ_AULJ01000033.1"/>
</dbReference>
<dbReference type="Gene3D" id="1.10.443.10">
    <property type="entry name" value="Intergrase catalytic core"/>
    <property type="match status" value="1"/>
</dbReference>
<dbReference type="AlphaFoldDB" id="A0A0A5GDK9"/>
<gene>
    <name evidence="6" type="ORF">N783_02555</name>
</gene>
<keyword evidence="4" id="KW-0233">DNA recombination</keyword>
<evidence type="ECO:0000256" key="4">
    <source>
        <dbReference type="ARBA" id="ARBA00023172"/>
    </source>
</evidence>
<evidence type="ECO:0000256" key="1">
    <source>
        <dbReference type="ARBA" id="ARBA00008857"/>
    </source>
</evidence>
<keyword evidence="7" id="KW-1185">Reference proteome</keyword>
<dbReference type="Gene3D" id="1.10.150.130">
    <property type="match status" value="1"/>
</dbReference>
<comment type="similarity">
    <text evidence="1">Belongs to the 'phage' integrase family.</text>
</comment>
<dbReference type="SUPFAM" id="SSF56349">
    <property type="entry name" value="DNA breaking-rejoining enzymes"/>
    <property type="match status" value="1"/>
</dbReference>
<accession>A0A0A5GDK9</accession>
<dbReference type="InterPro" id="IPR002104">
    <property type="entry name" value="Integrase_catalytic"/>
</dbReference>
<evidence type="ECO:0000259" key="5">
    <source>
        <dbReference type="PROSITE" id="PS51898"/>
    </source>
</evidence>
<dbReference type="InterPro" id="IPR013762">
    <property type="entry name" value="Integrase-like_cat_sf"/>
</dbReference>
<dbReference type="InterPro" id="IPR011010">
    <property type="entry name" value="DNA_brk_join_enz"/>
</dbReference>